<sequence>MSNFRFLVVGASIAGPTAAYWLAKTGAHVTVIERFPELRRGGQNIDIRTVGVTVMRKMEGMEPAVRAALHDIEGLAFVRQDGKPIAIMKSTGDPDAQSLLSEYEILRGNLSRVIYDLTKDNERVKYIFGEQVASIEQREDDGPVKVEFANGTAPAEYDLVVACDGATSRTRAMGFGCGVRDHVLPFNSWAAWFTIKEDLLEGSKIGKGYSGIGGRFVALGWSPNGGTKVVLMGIKPRDGSDATAEFRQASKKGEGALKSYIAKEFRGAGWKADELLDGMATSNDFYASEMVQVKLPQLHKGRFVVVGDAGYAPGPIGTGTSMALAGAYVLAGEIGKHKGDVAAGLRSYEDRMKPIIDDLQKIPPGVPNIMAPQTAWRIELRNYIFVLLCWLMKFQRLFAWMSELFASSFGKDRSNLPDYEWEF</sequence>
<protein>
    <recommendedName>
        <fullName evidence="5">FAD-binding domain-containing protein</fullName>
    </recommendedName>
</protein>
<accession>A0A4R8QNR9</accession>
<dbReference type="GO" id="GO:0071949">
    <property type="term" value="F:FAD binding"/>
    <property type="evidence" value="ECO:0007669"/>
    <property type="project" value="InterPro"/>
</dbReference>
<dbReference type="InterPro" id="IPR002938">
    <property type="entry name" value="FAD-bd"/>
</dbReference>
<dbReference type="AlphaFoldDB" id="A0A4R8QNR9"/>
<proteinExistence type="predicted"/>
<organism evidence="6 7">
    <name type="scientific">Colletotrichum spinosum</name>
    <dbReference type="NCBI Taxonomy" id="1347390"/>
    <lineage>
        <taxon>Eukaryota</taxon>
        <taxon>Fungi</taxon>
        <taxon>Dikarya</taxon>
        <taxon>Ascomycota</taxon>
        <taxon>Pezizomycotina</taxon>
        <taxon>Sordariomycetes</taxon>
        <taxon>Hypocreomycetidae</taxon>
        <taxon>Glomerellales</taxon>
        <taxon>Glomerellaceae</taxon>
        <taxon>Colletotrichum</taxon>
        <taxon>Colletotrichum orbiculare species complex</taxon>
    </lineage>
</organism>
<dbReference type="Proteomes" id="UP000295083">
    <property type="component" value="Unassembled WGS sequence"/>
</dbReference>
<dbReference type="PANTHER" id="PTHR46865">
    <property type="entry name" value="OXIDOREDUCTASE-RELATED"/>
    <property type="match status" value="1"/>
</dbReference>
<gene>
    <name evidence="6" type="ORF">C8035_v007029</name>
</gene>
<keyword evidence="1" id="KW-0285">Flavoprotein</keyword>
<keyword evidence="4" id="KW-0732">Signal</keyword>
<keyword evidence="7" id="KW-1185">Reference proteome</keyword>
<evidence type="ECO:0000313" key="7">
    <source>
        <dbReference type="Proteomes" id="UP000295083"/>
    </source>
</evidence>
<evidence type="ECO:0000256" key="3">
    <source>
        <dbReference type="ARBA" id="ARBA00023002"/>
    </source>
</evidence>
<reference evidence="6 7" key="1">
    <citation type="submission" date="2018-11" db="EMBL/GenBank/DDBJ databases">
        <title>Genome sequence and assembly of Colletotrichum spinosum.</title>
        <authorList>
            <person name="Gan P."/>
            <person name="Shirasu K."/>
        </authorList>
    </citation>
    <scope>NUCLEOTIDE SEQUENCE [LARGE SCALE GENOMIC DNA]</scope>
    <source>
        <strain evidence="6 7">CBS 515.97</strain>
    </source>
</reference>
<comment type="caution">
    <text evidence="6">The sequence shown here is derived from an EMBL/GenBank/DDBJ whole genome shotgun (WGS) entry which is preliminary data.</text>
</comment>
<evidence type="ECO:0000256" key="1">
    <source>
        <dbReference type="ARBA" id="ARBA00022630"/>
    </source>
</evidence>
<keyword evidence="2" id="KW-0274">FAD</keyword>
<dbReference type="GO" id="GO:0016491">
    <property type="term" value="F:oxidoreductase activity"/>
    <property type="evidence" value="ECO:0007669"/>
    <property type="project" value="UniProtKB-KW"/>
</dbReference>
<name>A0A4R8QNR9_9PEZI</name>
<dbReference type="Pfam" id="PF01494">
    <property type="entry name" value="FAD_binding_3"/>
    <property type="match status" value="1"/>
</dbReference>
<feature type="signal peptide" evidence="4">
    <location>
        <begin position="1"/>
        <end position="19"/>
    </location>
</feature>
<dbReference type="InterPro" id="IPR036188">
    <property type="entry name" value="FAD/NAD-bd_sf"/>
</dbReference>
<evidence type="ECO:0000313" key="6">
    <source>
        <dbReference type="EMBL" id="TDZ37325.1"/>
    </source>
</evidence>
<dbReference type="PANTHER" id="PTHR46865:SF2">
    <property type="entry name" value="MONOOXYGENASE"/>
    <property type="match status" value="1"/>
</dbReference>
<dbReference type="PRINTS" id="PR00420">
    <property type="entry name" value="RNGMNOXGNASE"/>
</dbReference>
<dbReference type="InterPro" id="IPR051704">
    <property type="entry name" value="FAD_aromatic-hydroxylase"/>
</dbReference>
<dbReference type="EMBL" id="QAPG01000024">
    <property type="protein sequence ID" value="TDZ37325.1"/>
    <property type="molecule type" value="Genomic_DNA"/>
</dbReference>
<evidence type="ECO:0000256" key="4">
    <source>
        <dbReference type="SAM" id="SignalP"/>
    </source>
</evidence>
<evidence type="ECO:0000259" key="5">
    <source>
        <dbReference type="Pfam" id="PF01494"/>
    </source>
</evidence>
<evidence type="ECO:0000256" key="2">
    <source>
        <dbReference type="ARBA" id="ARBA00022827"/>
    </source>
</evidence>
<dbReference type="Gene3D" id="3.30.9.10">
    <property type="entry name" value="D-Amino Acid Oxidase, subunit A, domain 2"/>
    <property type="match status" value="1"/>
</dbReference>
<feature type="chain" id="PRO_5020988137" description="FAD-binding domain-containing protein" evidence="4">
    <location>
        <begin position="20"/>
        <end position="423"/>
    </location>
</feature>
<feature type="domain" description="FAD-binding" evidence="5">
    <location>
        <begin position="7"/>
        <end position="354"/>
    </location>
</feature>
<keyword evidence="3" id="KW-0560">Oxidoreductase</keyword>
<dbReference type="Gene3D" id="3.50.50.60">
    <property type="entry name" value="FAD/NAD(P)-binding domain"/>
    <property type="match status" value="1"/>
</dbReference>
<dbReference type="SUPFAM" id="SSF51905">
    <property type="entry name" value="FAD/NAD(P)-binding domain"/>
    <property type="match status" value="1"/>
</dbReference>